<protein>
    <recommendedName>
        <fullName evidence="6">Protein kinase domain-containing protein</fullName>
    </recommendedName>
</protein>
<name>C5KYM3_PERM5</name>
<dbReference type="AlphaFoldDB" id="C5KYM3"/>
<dbReference type="PROSITE" id="PS00107">
    <property type="entry name" value="PROTEIN_KINASE_ATP"/>
    <property type="match status" value="1"/>
</dbReference>
<feature type="binding site" evidence="4">
    <location>
        <position position="43"/>
    </location>
    <ligand>
        <name>ATP</name>
        <dbReference type="ChEBI" id="CHEBI:30616"/>
    </ligand>
</feature>
<evidence type="ECO:0000313" key="7">
    <source>
        <dbReference type="EMBL" id="EER10419.1"/>
    </source>
</evidence>
<evidence type="ECO:0000256" key="5">
    <source>
        <dbReference type="RuleBase" id="RU000304"/>
    </source>
</evidence>
<keyword evidence="3 4" id="KW-0067">ATP-binding</keyword>
<dbReference type="InterPro" id="IPR017441">
    <property type="entry name" value="Protein_kinase_ATP_BS"/>
</dbReference>
<dbReference type="SUPFAM" id="SSF56112">
    <property type="entry name" value="Protein kinase-like (PK-like)"/>
    <property type="match status" value="1"/>
</dbReference>
<organism evidence="8">
    <name type="scientific">Perkinsus marinus (strain ATCC 50983 / TXsc)</name>
    <dbReference type="NCBI Taxonomy" id="423536"/>
    <lineage>
        <taxon>Eukaryota</taxon>
        <taxon>Sar</taxon>
        <taxon>Alveolata</taxon>
        <taxon>Perkinsozoa</taxon>
        <taxon>Perkinsea</taxon>
        <taxon>Perkinsida</taxon>
        <taxon>Perkinsidae</taxon>
        <taxon>Perkinsus</taxon>
    </lineage>
</organism>
<dbReference type="OrthoDB" id="193931at2759"/>
<dbReference type="PIRSF" id="PIRSF000654">
    <property type="entry name" value="Integrin-linked_kinase"/>
    <property type="match status" value="1"/>
</dbReference>
<dbReference type="RefSeq" id="XP_002778624.1">
    <property type="nucleotide sequence ID" value="XM_002778578.1"/>
</dbReference>
<dbReference type="InterPro" id="IPR008271">
    <property type="entry name" value="Ser/Thr_kinase_AS"/>
</dbReference>
<comment type="similarity">
    <text evidence="5">Belongs to the protein kinase superfamily.</text>
</comment>
<keyword evidence="5" id="KW-0808">Transferase</keyword>
<evidence type="ECO:0000256" key="2">
    <source>
        <dbReference type="ARBA" id="ARBA00022741"/>
    </source>
</evidence>
<dbReference type="Pfam" id="PF00069">
    <property type="entry name" value="Pkinase"/>
    <property type="match status" value="1"/>
</dbReference>
<keyword evidence="5" id="KW-0418">Kinase</keyword>
<dbReference type="InParanoid" id="C5KYM3"/>
<dbReference type="InterPro" id="IPR011009">
    <property type="entry name" value="Kinase-like_dom_sf"/>
</dbReference>
<evidence type="ECO:0000259" key="6">
    <source>
        <dbReference type="PROSITE" id="PS50011"/>
    </source>
</evidence>
<dbReference type="PROSITE" id="PS50011">
    <property type="entry name" value="PROTEIN_KINASE_DOM"/>
    <property type="match status" value="1"/>
</dbReference>
<evidence type="ECO:0000256" key="4">
    <source>
        <dbReference type="PROSITE-ProRule" id="PRU10141"/>
    </source>
</evidence>
<keyword evidence="8" id="KW-1185">Reference proteome</keyword>
<keyword evidence="5" id="KW-0723">Serine/threonine-protein kinase</keyword>
<gene>
    <name evidence="7" type="ORF">Pmar_PMAR002589</name>
</gene>
<dbReference type="SMART" id="SM00220">
    <property type="entry name" value="S_TKc"/>
    <property type="match status" value="1"/>
</dbReference>
<dbReference type="FunFam" id="1.10.510.10:FF:000571">
    <property type="entry name" value="Maternal embryonic leucine zipper kinase"/>
    <property type="match status" value="1"/>
</dbReference>
<dbReference type="OMA" id="EYMMATH"/>
<evidence type="ECO:0000313" key="8">
    <source>
        <dbReference type="Proteomes" id="UP000007800"/>
    </source>
</evidence>
<dbReference type="GO" id="GO:0004674">
    <property type="term" value="F:protein serine/threonine kinase activity"/>
    <property type="evidence" value="ECO:0007669"/>
    <property type="project" value="UniProtKB-KW"/>
</dbReference>
<dbReference type="GO" id="GO:0005524">
    <property type="term" value="F:ATP binding"/>
    <property type="evidence" value="ECO:0007669"/>
    <property type="project" value="UniProtKB-UniRule"/>
</dbReference>
<evidence type="ECO:0000256" key="3">
    <source>
        <dbReference type="ARBA" id="ARBA00022840"/>
    </source>
</evidence>
<feature type="domain" description="Protein kinase" evidence="6">
    <location>
        <begin position="14"/>
        <end position="284"/>
    </location>
</feature>
<sequence length="317" mass="35989">MEKLAYRRLRRSNYKVIEEIGKGASGRVYKVDNKIEGGTFALKVVEKNDKMNDEESMGIEIDCLKRMKHANLVNLHELFETNQCIWLVMEYMHGGQIADLFAESDHFSEQLAARAIKQVLSGVHYIHSMGVVHRDLKLENLLLSEKSQQAQVKIADFGLSYVLGKKFEARDSMKLKSCTEIHEPFCGTPLCMAPEVARKRAQYGPQADMWSVGCVLYELLSGLEPFDADTEEELYAAIQDARPSFTDPEWKEATKSAKDLTKKLLTAEPTRRLSAREALEHEWLRGEASDDYLESNDKKVCAHASLRRRSLINGVMA</sequence>
<comment type="subunit">
    <text evidence="1">Monomer.</text>
</comment>
<dbReference type="EMBL" id="GG677429">
    <property type="protein sequence ID" value="EER10419.1"/>
    <property type="molecule type" value="Genomic_DNA"/>
</dbReference>
<evidence type="ECO:0000256" key="1">
    <source>
        <dbReference type="ARBA" id="ARBA00011245"/>
    </source>
</evidence>
<dbReference type="Proteomes" id="UP000007800">
    <property type="component" value="Unassembled WGS sequence"/>
</dbReference>
<accession>C5KYM3</accession>
<dbReference type="PROSITE" id="PS00108">
    <property type="entry name" value="PROTEIN_KINASE_ST"/>
    <property type="match status" value="1"/>
</dbReference>
<dbReference type="InterPro" id="IPR000719">
    <property type="entry name" value="Prot_kinase_dom"/>
</dbReference>
<dbReference type="GeneID" id="9038295"/>
<reference evidence="7 8" key="1">
    <citation type="submission" date="2008-07" db="EMBL/GenBank/DDBJ databases">
        <authorList>
            <person name="El-Sayed N."/>
            <person name="Caler E."/>
            <person name="Inman J."/>
            <person name="Amedeo P."/>
            <person name="Hass B."/>
            <person name="Wortman J."/>
        </authorList>
    </citation>
    <scope>NUCLEOTIDE SEQUENCE [LARGE SCALE GENOMIC DNA]</scope>
    <source>
        <strain evidence="8">ATCC 50983 / TXsc</strain>
    </source>
</reference>
<proteinExistence type="inferred from homology"/>
<keyword evidence="2 4" id="KW-0547">Nucleotide-binding</keyword>
<dbReference type="PANTHER" id="PTHR24347">
    <property type="entry name" value="SERINE/THREONINE-PROTEIN KINASE"/>
    <property type="match status" value="1"/>
</dbReference>
<dbReference type="Gene3D" id="1.10.510.10">
    <property type="entry name" value="Transferase(Phosphotransferase) domain 1"/>
    <property type="match status" value="1"/>
</dbReference>
<dbReference type="CDD" id="cd05117">
    <property type="entry name" value="STKc_CAMK"/>
    <property type="match status" value="1"/>
</dbReference>